<organism evidence="4 5">
    <name type="scientific">Blastocystis sp. subtype 1 (strain ATCC 50177 / NandII)</name>
    <dbReference type="NCBI Taxonomy" id="478820"/>
    <lineage>
        <taxon>Eukaryota</taxon>
        <taxon>Sar</taxon>
        <taxon>Stramenopiles</taxon>
        <taxon>Bigyra</taxon>
        <taxon>Opalozoa</taxon>
        <taxon>Opalinata</taxon>
        <taxon>Blastocystidae</taxon>
        <taxon>Blastocystis</taxon>
    </lineage>
</organism>
<dbReference type="STRING" id="478820.A0A196SNY8"/>
<dbReference type="SUPFAM" id="SSF117892">
    <property type="entry name" value="Band 7/SPFH domain"/>
    <property type="match status" value="1"/>
</dbReference>
<dbReference type="PRINTS" id="PR00721">
    <property type="entry name" value="STOMATIN"/>
</dbReference>
<dbReference type="PANTHER" id="PTHR43327">
    <property type="entry name" value="STOMATIN-LIKE PROTEIN 2, MITOCHONDRIAL"/>
    <property type="match status" value="1"/>
</dbReference>
<dbReference type="InterPro" id="IPR036013">
    <property type="entry name" value="Band_7/SPFH_dom_sf"/>
</dbReference>
<dbReference type="InterPro" id="IPR001972">
    <property type="entry name" value="Stomatin_HflK_fam"/>
</dbReference>
<evidence type="ECO:0000313" key="5">
    <source>
        <dbReference type="Proteomes" id="UP000078348"/>
    </source>
</evidence>
<evidence type="ECO:0000256" key="2">
    <source>
        <dbReference type="SAM" id="Phobius"/>
    </source>
</evidence>
<dbReference type="AlphaFoldDB" id="A0A196SNY8"/>
<name>A0A196SNY8_BLAHN</name>
<keyword evidence="2" id="KW-1133">Transmembrane helix</keyword>
<dbReference type="SMART" id="SM00244">
    <property type="entry name" value="PHB"/>
    <property type="match status" value="1"/>
</dbReference>
<dbReference type="OrthoDB" id="434619at2759"/>
<dbReference type="Gene3D" id="3.30.479.30">
    <property type="entry name" value="Band 7 domain"/>
    <property type="match status" value="1"/>
</dbReference>
<keyword evidence="5" id="KW-1185">Reference proteome</keyword>
<comment type="similarity">
    <text evidence="1">Belongs to the band 7/mec-2 family.</text>
</comment>
<evidence type="ECO:0000313" key="4">
    <source>
        <dbReference type="EMBL" id="OAO17902.1"/>
    </source>
</evidence>
<proteinExistence type="inferred from homology"/>
<dbReference type="Pfam" id="PF01145">
    <property type="entry name" value="Band_7"/>
    <property type="match status" value="1"/>
</dbReference>
<reference evidence="4 5" key="1">
    <citation type="submission" date="2016-05" db="EMBL/GenBank/DDBJ databases">
        <title>Nuclear genome of Blastocystis sp. subtype 1 NandII.</title>
        <authorList>
            <person name="Gentekaki E."/>
            <person name="Curtis B."/>
            <person name="Stairs C."/>
            <person name="Eme L."/>
            <person name="Herman E."/>
            <person name="Klimes V."/>
            <person name="Arias M.C."/>
            <person name="Elias M."/>
            <person name="Hilliou F."/>
            <person name="Klute M."/>
            <person name="Malik S.-B."/>
            <person name="Pightling A."/>
            <person name="Rachubinski R."/>
            <person name="Salas D."/>
            <person name="Schlacht A."/>
            <person name="Suga H."/>
            <person name="Archibald J."/>
            <person name="Ball S.G."/>
            <person name="Clark G."/>
            <person name="Dacks J."/>
            <person name="Van Der Giezen M."/>
            <person name="Tsaousis A."/>
            <person name="Roger A."/>
        </authorList>
    </citation>
    <scope>NUCLEOTIDE SEQUENCE [LARGE SCALE GENOMIC DNA]</scope>
    <source>
        <strain evidence="5">ATCC 50177 / NandII</strain>
    </source>
</reference>
<dbReference type="FunFam" id="3.30.479.30:FF:000004">
    <property type="entry name" value="Putative membrane protease family, stomatin"/>
    <property type="match status" value="1"/>
</dbReference>
<feature type="domain" description="Band 7" evidence="3">
    <location>
        <begin position="23"/>
        <end position="203"/>
    </location>
</feature>
<dbReference type="GO" id="GO:0005886">
    <property type="term" value="C:plasma membrane"/>
    <property type="evidence" value="ECO:0007669"/>
    <property type="project" value="UniProtKB-ARBA"/>
</dbReference>
<dbReference type="EMBL" id="LXWW01000013">
    <property type="protein sequence ID" value="OAO17902.1"/>
    <property type="molecule type" value="Genomic_DNA"/>
</dbReference>
<sequence>MYTGVVLISILVIILLIYWFICKCCIVVEQGTAVIIERFGKYLKKCEAGFYPMIPFVDSPRRIRWRTYEASSPSKMKYYEKYSYVMDLRQTIFDLPLQSIITRDNVEIAVHPMMLIQITDPVRVAYETFDIIEAVERLVQTSLRSVIGDMGLDDTLASRQEIEKLVSNKVSKVCQDWGLTISGVDLLEIDPTSSIQRAMHEQIRAERYRRTQKVTAEGNAEQMRLQAEGECQALKARATGDSESMKLIAKGNSDARLIIAEKTAASIRVVAEAMKGLCSDPTQYLIGIKYIKMLTALANNNAPVEVYIPLQMDVGGATAHL</sequence>
<feature type="transmembrane region" description="Helical" evidence="2">
    <location>
        <begin position="5"/>
        <end position="21"/>
    </location>
</feature>
<keyword evidence="2" id="KW-0472">Membrane</keyword>
<accession>A0A196SNY8</accession>
<dbReference type="CDD" id="cd08829">
    <property type="entry name" value="SPFH_paraslipin"/>
    <property type="match status" value="1"/>
</dbReference>
<evidence type="ECO:0000256" key="1">
    <source>
        <dbReference type="ARBA" id="ARBA00008164"/>
    </source>
</evidence>
<keyword evidence="2" id="KW-0812">Transmembrane</keyword>
<dbReference type="GO" id="GO:0098552">
    <property type="term" value="C:side of membrane"/>
    <property type="evidence" value="ECO:0007669"/>
    <property type="project" value="UniProtKB-ARBA"/>
</dbReference>
<dbReference type="Proteomes" id="UP000078348">
    <property type="component" value="Unassembled WGS sequence"/>
</dbReference>
<gene>
    <name evidence="4" type="ORF">AV274_0358</name>
</gene>
<dbReference type="InterPro" id="IPR050710">
    <property type="entry name" value="Band7/mec-2_domain"/>
</dbReference>
<comment type="caution">
    <text evidence="4">The sequence shown here is derived from an EMBL/GenBank/DDBJ whole genome shotgun (WGS) entry which is preliminary data.</text>
</comment>
<dbReference type="InterPro" id="IPR001107">
    <property type="entry name" value="Band_7"/>
</dbReference>
<dbReference type="PANTHER" id="PTHR43327:SF10">
    <property type="entry name" value="STOMATIN-LIKE PROTEIN 2, MITOCHONDRIAL"/>
    <property type="match status" value="1"/>
</dbReference>
<protein>
    <submittedName>
        <fullName evidence="4">Band 7/Mec-2 family protein</fullName>
    </submittedName>
</protein>
<evidence type="ECO:0000259" key="3">
    <source>
        <dbReference type="SMART" id="SM00244"/>
    </source>
</evidence>